<gene>
    <name evidence="2" type="ORF">GMARGA_LOCUS12372</name>
</gene>
<keyword evidence="3" id="KW-1185">Reference proteome</keyword>
<protein>
    <submittedName>
        <fullName evidence="2">21445_t:CDS:1</fullName>
    </submittedName>
</protein>
<accession>A0ABN7V065</accession>
<reference evidence="2 3" key="1">
    <citation type="submission" date="2021-06" db="EMBL/GenBank/DDBJ databases">
        <authorList>
            <person name="Kallberg Y."/>
            <person name="Tangrot J."/>
            <person name="Rosling A."/>
        </authorList>
    </citation>
    <scope>NUCLEOTIDE SEQUENCE [LARGE SCALE GENOMIC DNA]</scope>
    <source>
        <strain evidence="2 3">120-4 pot B 10/14</strain>
    </source>
</reference>
<evidence type="ECO:0000256" key="1">
    <source>
        <dbReference type="SAM" id="MobiDB-lite"/>
    </source>
</evidence>
<proteinExistence type="predicted"/>
<evidence type="ECO:0000313" key="2">
    <source>
        <dbReference type="EMBL" id="CAG8704955.1"/>
    </source>
</evidence>
<feature type="region of interest" description="Disordered" evidence="1">
    <location>
        <begin position="1"/>
        <end position="52"/>
    </location>
</feature>
<dbReference type="EMBL" id="CAJVQB010007525">
    <property type="protein sequence ID" value="CAG8704955.1"/>
    <property type="molecule type" value="Genomic_DNA"/>
</dbReference>
<feature type="non-terminal residue" evidence="2">
    <location>
        <position position="1"/>
    </location>
</feature>
<dbReference type="Proteomes" id="UP000789901">
    <property type="component" value="Unassembled WGS sequence"/>
</dbReference>
<feature type="compositionally biased region" description="Pro residues" evidence="1">
    <location>
        <begin position="33"/>
        <end position="48"/>
    </location>
</feature>
<feature type="compositionally biased region" description="Polar residues" evidence="1">
    <location>
        <begin position="21"/>
        <end position="31"/>
    </location>
</feature>
<feature type="region of interest" description="Disordered" evidence="1">
    <location>
        <begin position="61"/>
        <end position="80"/>
    </location>
</feature>
<name>A0ABN7V065_GIGMA</name>
<evidence type="ECO:0000313" key="3">
    <source>
        <dbReference type="Proteomes" id="UP000789901"/>
    </source>
</evidence>
<organism evidence="2 3">
    <name type="scientific">Gigaspora margarita</name>
    <dbReference type="NCBI Taxonomy" id="4874"/>
    <lineage>
        <taxon>Eukaryota</taxon>
        <taxon>Fungi</taxon>
        <taxon>Fungi incertae sedis</taxon>
        <taxon>Mucoromycota</taxon>
        <taxon>Glomeromycotina</taxon>
        <taxon>Glomeromycetes</taxon>
        <taxon>Diversisporales</taxon>
        <taxon>Gigasporaceae</taxon>
        <taxon>Gigaspora</taxon>
    </lineage>
</organism>
<comment type="caution">
    <text evidence="2">The sequence shown here is derived from an EMBL/GenBank/DDBJ whole genome shotgun (WGS) entry which is preliminary data.</text>
</comment>
<sequence length="80" mass="8810">PLPPSHAQKKYSDGVSEEYSDSLTPEQSRSATPDPPFPPLISPKPQKPMPTVTKDITNALENQYSNDNENSIFSTSTFTN</sequence>